<comment type="catalytic activity">
    <reaction evidence="1 8">
        <text>Thiol-dependent hydrolysis of ester, thioester, amide, peptide and isopeptide bonds formed by the C-terminal Gly of ubiquitin (a 76-residue protein attached to proteins as an intracellular targeting signal).</text>
        <dbReference type="EC" id="3.4.19.12"/>
    </reaction>
</comment>
<dbReference type="PANTHER" id="PTHR12473:SF8">
    <property type="entry name" value="UBIQUITIN CARBOXYL-TERMINAL HYDROLASE MINDY-4-RELATED"/>
    <property type="match status" value="1"/>
</dbReference>
<dbReference type="Pfam" id="PF26038">
    <property type="entry name" value="Dimer_MINDY4_N"/>
    <property type="match status" value="1"/>
</dbReference>
<comment type="similarity">
    <text evidence="2 8">Belongs to the MINDY deubiquitinase family. FAM188 subfamily.</text>
</comment>
<evidence type="ECO:0000313" key="10">
    <source>
        <dbReference type="EMBL" id="CAB3263842.1"/>
    </source>
</evidence>
<sequence length="627" mass="70363">MIMETLNNKNIEDLASSVVREFLSRKKCTGTLQLMDKELPRTDGSVNNRLKLAQSFKIESWMKSNKTKEDPLRTMLEIIIWNILMKQSDSNKSGVTNNVFQLQHKSLDNSLNKQSAVKTQTPVETVTLNEVTSVDITDFESSEADMDDLVAKPRKMQMDQQFAFSSLSSRNILDGDLSSQRIKQPYPVSSSASKKKATSVFEMLSASPEKAITAKQQEIPEPASTFPWDMPKSKHTTKYKEKKKLSTEQNIQSLNVLDLSLCDNEPLNDTIYSWKDVELVQEMRILVLGSVKGSYPKEWLNQNFTFCECTDGRPNTLRFGIVQQKGGPCGVLAAVQATVVKHLLFANNGIKPEVSDLNVTSIERNKSLVEAITEIIWRASDNSTAYLAVAKMGCDFIASAGYQPDNFSENITLLQFNTCENLQRGVQENIKCYLQGKGACLLLLYSVILSRGVQRVRSDMDEVNGKLMGAHNYCTQEMVNLLLTGRATSNAFDHGIKLEENTFLKGLHARSDIGFLSLFEHYGSCQIGDYYKTPKYPIWVVCSESHFTVLFSLDRSIVANSKDSGPFDLIYYDGLANQDEFIQLTVNPSFPVSNNCSSGDLVPPLEHCIRTKWPKATIDWNDTDPIL</sequence>
<dbReference type="SMART" id="SM01174">
    <property type="entry name" value="DUF4205"/>
    <property type="match status" value="1"/>
</dbReference>
<protein>
    <recommendedName>
        <fullName evidence="8">Ubiquitin carboxyl-terminal hydrolase MINDY</fullName>
        <ecNumber evidence="8">3.4.19.12</ecNumber>
    </recommendedName>
</protein>
<dbReference type="EMBL" id="LR787980">
    <property type="protein sequence ID" value="CAB3263842.1"/>
    <property type="molecule type" value="mRNA"/>
</dbReference>
<dbReference type="GO" id="GO:0071108">
    <property type="term" value="P:protein K48-linked deubiquitination"/>
    <property type="evidence" value="ECO:0007669"/>
    <property type="project" value="InterPro"/>
</dbReference>
<evidence type="ECO:0000256" key="1">
    <source>
        <dbReference type="ARBA" id="ARBA00000707"/>
    </source>
</evidence>
<organism evidence="10">
    <name type="scientific">Phallusia mammillata</name>
    <dbReference type="NCBI Taxonomy" id="59560"/>
    <lineage>
        <taxon>Eukaryota</taxon>
        <taxon>Metazoa</taxon>
        <taxon>Chordata</taxon>
        <taxon>Tunicata</taxon>
        <taxon>Ascidiacea</taxon>
        <taxon>Phlebobranchia</taxon>
        <taxon>Ascidiidae</taxon>
        <taxon>Phallusia</taxon>
    </lineage>
</organism>
<evidence type="ECO:0000256" key="8">
    <source>
        <dbReference type="RuleBase" id="RU367088"/>
    </source>
</evidence>
<dbReference type="GO" id="GO:0006508">
    <property type="term" value="P:proteolysis"/>
    <property type="evidence" value="ECO:0007669"/>
    <property type="project" value="UniProtKB-KW"/>
</dbReference>
<keyword evidence="4 8" id="KW-0833">Ubl conjugation pathway</keyword>
<evidence type="ECO:0000256" key="2">
    <source>
        <dbReference type="ARBA" id="ARBA00011074"/>
    </source>
</evidence>
<dbReference type="InterPro" id="IPR059022">
    <property type="entry name" value="MINDY4_N"/>
</dbReference>
<accession>A0A6F9DK77</accession>
<gene>
    <name evidence="10" type="primary">Mindy4b</name>
</gene>
<evidence type="ECO:0000256" key="5">
    <source>
        <dbReference type="ARBA" id="ARBA00022801"/>
    </source>
</evidence>
<dbReference type="InterPro" id="IPR025257">
    <property type="entry name" value="MINDY-3/4_CD"/>
</dbReference>
<dbReference type="GO" id="GO:1990380">
    <property type="term" value="F:K48-linked deubiquitinase activity"/>
    <property type="evidence" value="ECO:0007669"/>
    <property type="project" value="UniProtKB-UniRule"/>
</dbReference>
<evidence type="ECO:0000256" key="4">
    <source>
        <dbReference type="ARBA" id="ARBA00022786"/>
    </source>
</evidence>
<dbReference type="InterPro" id="IPR039785">
    <property type="entry name" value="MINY3/4"/>
</dbReference>
<keyword evidence="6 8" id="KW-0788">Thiol protease</keyword>
<dbReference type="AlphaFoldDB" id="A0A6F9DK77"/>
<feature type="domain" description="Deubiquitinating enzyme MINDY-3/4 conserved" evidence="9">
    <location>
        <begin position="284"/>
        <end position="622"/>
    </location>
</feature>
<dbReference type="PANTHER" id="PTHR12473">
    <property type="entry name" value="UBIQUITIN CARBOXYL-TERMINAL HYDROLASE MINDY-4-RELATED"/>
    <property type="match status" value="1"/>
</dbReference>
<evidence type="ECO:0000256" key="3">
    <source>
        <dbReference type="ARBA" id="ARBA00022670"/>
    </source>
</evidence>
<dbReference type="EC" id="3.4.19.12" evidence="8"/>
<keyword evidence="3 8" id="KW-0645">Protease</keyword>
<evidence type="ECO:0000259" key="9">
    <source>
        <dbReference type="SMART" id="SM01174"/>
    </source>
</evidence>
<keyword evidence="5 8" id="KW-0378">Hydrolase</keyword>
<comment type="function">
    <text evidence="7">Probable hydrolase that can remove 'Lys-48'-linked conjugated ubiquitin from proteins.</text>
</comment>
<dbReference type="Pfam" id="PF13898">
    <property type="entry name" value="MINDY-3_4_CD"/>
    <property type="match status" value="1"/>
</dbReference>
<comment type="function">
    <text evidence="8">Hydrolase that can remove 'Lys-48'-linked conjugated ubiquitin from proteins.</text>
</comment>
<dbReference type="GO" id="GO:0004843">
    <property type="term" value="F:cysteine-type deubiquitinase activity"/>
    <property type="evidence" value="ECO:0007669"/>
    <property type="project" value="UniProtKB-UniRule"/>
</dbReference>
<name>A0A6F9DK77_9ASCI</name>
<proteinExistence type="evidence at transcript level"/>
<evidence type="ECO:0000256" key="7">
    <source>
        <dbReference type="ARBA" id="ARBA00037630"/>
    </source>
</evidence>
<evidence type="ECO:0000256" key="6">
    <source>
        <dbReference type="ARBA" id="ARBA00022807"/>
    </source>
</evidence>
<reference evidence="10" key="1">
    <citation type="submission" date="2020-04" db="EMBL/GenBank/DDBJ databases">
        <authorList>
            <person name="Neveu A P."/>
        </authorList>
    </citation>
    <scope>NUCLEOTIDE SEQUENCE</scope>
    <source>
        <tissue evidence="10">Whole embryo</tissue>
    </source>
</reference>